<gene>
    <name evidence="4" type="ORF">Airi01_079020</name>
</gene>
<evidence type="ECO:0000259" key="3">
    <source>
        <dbReference type="Pfam" id="PF00685"/>
    </source>
</evidence>
<sequence length="294" mass="32882">MTTLPDPGLALGRVSDLYRRNAAGLTEGDIVVASHGGSGQSLIGNILYELGLNYVDAYTEVLHEDGRAVAADAHTGYRSHLASQHDKDEGRDDGRPIRPWPRFVKTHHPPVVFGDAAFGGVWILVRDPRDAIYASYQWRAGFAEEEWDRVPDTFQGWLHGRGDFSDSPANDWPAFYEAWTERARTCGHVDVLRFEDLKRRPTEVVVGALDRLGVKVTPDEVARAVEASSFAKMREHEDRMDPSGSDGAARPRVMRAGKTQGWKDWMTPELADFFAGAELREVARRYGYDLREVA</sequence>
<keyword evidence="2" id="KW-0808">Transferase</keyword>
<dbReference type="SUPFAM" id="SSF52540">
    <property type="entry name" value="P-loop containing nucleoside triphosphate hydrolases"/>
    <property type="match status" value="1"/>
</dbReference>
<dbReference type="AlphaFoldDB" id="A0A9W6RQI3"/>
<accession>A0A9W6RQI3</accession>
<dbReference type="RefSeq" id="WP_285631402.1">
    <property type="nucleotide sequence ID" value="NZ_BSTJ01000012.1"/>
</dbReference>
<dbReference type="Gene3D" id="3.40.50.300">
    <property type="entry name" value="P-loop containing nucleotide triphosphate hydrolases"/>
    <property type="match status" value="1"/>
</dbReference>
<dbReference type="EMBL" id="BSTJ01000012">
    <property type="protein sequence ID" value="GLY79635.1"/>
    <property type="molecule type" value="Genomic_DNA"/>
</dbReference>
<dbReference type="InterPro" id="IPR000863">
    <property type="entry name" value="Sulfotransferase_dom"/>
</dbReference>
<dbReference type="PANTHER" id="PTHR11783">
    <property type="entry name" value="SULFOTRANSFERASE SULT"/>
    <property type="match status" value="1"/>
</dbReference>
<evidence type="ECO:0000256" key="1">
    <source>
        <dbReference type="ARBA" id="ARBA00005771"/>
    </source>
</evidence>
<evidence type="ECO:0000313" key="5">
    <source>
        <dbReference type="Proteomes" id="UP001165135"/>
    </source>
</evidence>
<name>A0A9W6RQI3_9ACTN</name>
<proteinExistence type="inferred from homology"/>
<dbReference type="InterPro" id="IPR027417">
    <property type="entry name" value="P-loop_NTPase"/>
</dbReference>
<evidence type="ECO:0000256" key="2">
    <source>
        <dbReference type="ARBA" id="ARBA00022679"/>
    </source>
</evidence>
<evidence type="ECO:0000313" key="4">
    <source>
        <dbReference type="EMBL" id="GLY79635.1"/>
    </source>
</evidence>
<dbReference type="Proteomes" id="UP001165135">
    <property type="component" value="Unassembled WGS sequence"/>
</dbReference>
<comment type="similarity">
    <text evidence="1">Belongs to the sulfotransferase 1 family.</text>
</comment>
<comment type="caution">
    <text evidence="4">The sequence shown here is derived from an EMBL/GenBank/DDBJ whole genome shotgun (WGS) entry which is preliminary data.</text>
</comment>
<reference evidence="4" key="1">
    <citation type="submission" date="2023-03" db="EMBL/GenBank/DDBJ databases">
        <title>Actinoallomurus iriomotensis NBRC 103681.</title>
        <authorList>
            <person name="Ichikawa N."/>
            <person name="Sato H."/>
            <person name="Tonouchi N."/>
        </authorList>
    </citation>
    <scope>NUCLEOTIDE SEQUENCE</scope>
    <source>
        <strain evidence="4">NBRC 103681</strain>
    </source>
</reference>
<organism evidence="4 5">
    <name type="scientific">Actinoallomurus iriomotensis</name>
    <dbReference type="NCBI Taxonomy" id="478107"/>
    <lineage>
        <taxon>Bacteria</taxon>
        <taxon>Bacillati</taxon>
        <taxon>Actinomycetota</taxon>
        <taxon>Actinomycetes</taxon>
        <taxon>Streptosporangiales</taxon>
        <taxon>Thermomonosporaceae</taxon>
        <taxon>Actinoallomurus</taxon>
    </lineage>
</organism>
<protein>
    <recommendedName>
        <fullName evidence="3">Sulfotransferase domain-containing protein</fullName>
    </recommendedName>
</protein>
<dbReference type="Pfam" id="PF00685">
    <property type="entry name" value="Sulfotransfer_1"/>
    <property type="match status" value="1"/>
</dbReference>
<dbReference type="GO" id="GO:0008146">
    <property type="term" value="F:sulfotransferase activity"/>
    <property type="evidence" value="ECO:0007669"/>
    <property type="project" value="InterPro"/>
</dbReference>
<feature type="domain" description="Sulfotransferase" evidence="3">
    <location>
        <begin position="98"/>
        <end position="274"/>
    </location>
</feature>